<evidence type="ECO:0000256" key="2">
    <source>
        <dbReference type="ARBA" id="ARBA00023136"/>
    </source>
</evidence>
<keyword evidence="2 5" id="KW-0472">Membrane</keyword>
<keyword evidence="4" id="KW-0802">TPR repeat</keyword>
<dbReference type="PANTHER" id="PTHR30329:SF21">
    <property type="entry name" value="LIPOPROTEIN YIAD-RELATED"/>
    <property type="match status" value="1"/>
</dbReference>
<keyword evidence="3" id="KW-0998">Cell outer membrane</keyword>
<dbReference type="Pfam" id="PF14559">
    <property type="entry name" value="TPR_19"/>
    <property type="match status" value="1"/>
</dbReference>
<evidence type="ECO:0000256" key="5">
    <source>
        <dbReference type="PROSITE-ProRule" id="PRU00473"/>
    </source>
</evidence>
<dbReference type="EMBL" id="JBHTLP010000001">
    <property type="protein sequence ID" value="MFD1139529.1"/>
    <property type="molecule type" value="Genomic_DNA"/>
</dbReference>
<dbReference type="SMART" id="SM00028">
    <property type="entry name" value="TPR"/>
    <property type="match status" value="3"/>
</dbReference>
<keyword evidence="8" id="KW-1185">Reference proteome</keyword>
<dbReference type="InterPro" id="IPR011990">
    <property type="entry name" value="TPR-like_helical_dom_sf"/>
</dbReference>
<dbReference type="Pfam" id="PF07676">
    <property type="entry name" value="PD40"/>
    <property type="match status" value="3"/>
</dbReference>
<dbReference type="InterPro" id="IPR036737">
    <property type="entry name" value="OmpA-like_sf"/>
</dbReference>
<dbReference type="Proteomes" id="UP001597116">
    <property type="component" value="Unassembled WGS sequence"/>
</dbReference>
<dbReference type="Pfam" id="PF00691">
    <property type="entry name" value="OmpA"/>
    <property type="match status" value="1"/>
</dbReference>
<comment type="subcellular location">
    <subcellularLocation>
        <location evidence="1">Cell outer membrane</location>
    </subcellularLocation>
</comment>
<evidence type="ECO:0000256" key="4">
    <source>
        <dbReference type="PROSITE-ProRule" id="PRU00339"/>
    </source>
</evidence>
<dbReference type="SUPFAM" id="SSF103088">
    <property type="entry name" value="OmpA-like"/>
    <property type="match status" value="1"/>
</dbReference>
<dbReference type="PROSITE" id="PS50005">
    <property type="entry name" value="TPR"/>
    <property type="match status" value="1"/>
</dbReference>
<dbReference type="InterPro" id="IPR050330">
    <property type="entry name" value="Bact_OuterMem_StrucFunc"/>
</dbReference>
<evidence type="ECO:0000256" key="1">
    <source>
        <dbReference type="ARBA" id="ARBA00004442"/>
    </source>
</evidence>
<dbReference type="InterPro" id="IPR006664">
    <property type="entry name" value="OMP_bac"/>
</dbReference>
<feature type="repeat" description="TPR" evidence="4">
    <location>
        <begin position="92"/>
        <end position="125"/>
    </location>
</feature>
<accession>A0ABW3QD49</accession>
<sequence length="668" mass="73482">MASFVANTQIHGYSVGKGPGRGSKRKGTGKLGTCLFILSAILCSPPFSHPSFAQSKKAAELYKKAVDAVAQRQMPEALELFHQAVERDTGYTEAYLKLGQVYEFMRQPEQAFQVYLRAIRQQPDKPGTGLAYQFVSAYQLKKGNYQAAIPHIQQFQKLFPPNSLQWKKVDRLLQTARFGAQAVINPLAVKPQPLSATVQAFPSQYFPVLTADEQTLVYTVLKPEGDEDLMVATQKGETWGPPESISPHINTPNNEGTPSLSADGRTLVFTACQGRTGYGSCDLYISRKTGTTWSEPQNLGPSVNTRGWESQPALSADGRRLYFVSDRKGGVGRRDIWCSELGDDGEWRAPYNLKSINTPFDEASPFIHANGLSLFFASEGHMGLGGYDLFVADSTASGWSNPQNLGYPINTADDQAALFVSANGAHAYYSQEQSSGDGKQRSKLYMFDLPEPLRQKVRPVSYLKGLVADARTKKPLNATIELIDLATNQLVTRVQSDPQTGQYTAVLPTGGEYALYVVGPGYLFKSLSFDFTQKREGEGLTLSVPLEPIKPADGSAPAKETLNNIFFETGRYDLAEKSRTELDRLVKFLDVNQTVNIEVSGHTDNQGGTANNLELSKKRAQSVVAYLTKAGIAPTRIKSAGYGETRPVAPNTTDENRKLNRRIEWRIL</sequence>
<dbReference type="InterPro" id="IPR011042">
    <property type="entry name" value="6-blade_b-propeller_TolB-like"/>
</dbReference>
<protein>
    <submittedName>
        <fullName evidence="7">OmpA family protein</fullName>
    </submittedName>
</protein>
<dbReference type="Gene3D" id="3.30.1330.60">
    <property type="entry name" value="OmpA-like domain"/>
    <property type="match status" value="1"/>
</dbReference>
<organism evidence="7 8">
    <name type="scientific">Larkinella insperata</name>
    <dbReference type="NCBI Taxonomy" id="332158"/>
    <lineage>
        <taxon>Bacteria</taxon>
        <taxon>Pseudomonadati</taxon>
        <taxon>Bacteroidota</taxon>
        <taxon>Cytophagia</taxon>
        <taxon>Cytophagales</taxon>
        <taxon>Spirosomataceae</taxon>
        <taxon>Larkinella</taxon>
    </lineage>
</organism>
<dbReference type="InterPro" id="IPR011659">
    <property type="entry name" value="WD40"/>
</dbReference>
<dbReference type="PANTHER" id="PTHR30329">
    <property type="entry name" value="STATOR ELEMENT OF FLAGELLAR MOTOR COMPLEX"/>
    <property type="match status" value="1"/>
</dbReference>
<gene>
    <name evidence="7" type="ORF">ACFQ4C_00325</name>
</gene>
<dbReference type="PROSITE" id="PS51123">
    <property type="entry name" value="OMPA_2"/>
    <property type="match status" value="1"/>
</dbReference>
<dbReference type="InterPro" id="IPR006665">
    <property type="entry name" value="OmpA-like"/>
</dbReference>
<evidence type="ECO:0000313" key="8">
    <source>
        <dbReference type="Proteomes" id="UP001597116"/>
    </source>
</evidence>
<evidence type="ECO:0000259" key="6">
    <source>
        <dbReference type="PROSITE" id="PS51123"/>
    </source>
</evidence>
<dbReference type="SUPFAM" id="SSF82171">
    <property type="entry name" value="DPP6 N-terminal domain-like"/>
    <property type="match status" value="1"/>
</dbReference>
<dbReference type="CDD" id="cd07185">
    <property type="entry name" value="OmpA_C-like"/>
    <property type="match status" value="1"/>
</dbReference>
<dbReference type="RefSeq" id="WP_265990221.1">
    <property type="nucleotide sequence ID" value="NZ_CP110973.1"/>
</dbReference>
<dbReference type="Gene3D" id="2.120.10.30">
    <property type="entry name" value="TolB, C-terminal domain"/>
    <property type="match status" value="1"/>
</dbReference>
<dbReference type="PRINTS" id="PR01021">
    <property type="entry name" value="OMPADOMAIN"/>
</dbReference>
<dbReference type="CDD" id="cd15482">
    <property type="entry name" value="Sialidase_non-viral"/>
    <property type="match status" value="1"/>
</dbReference>
<dbReference type="SUPFAM" id="SSF48452">
    <property type="entry name" value="TPR-like"/>
    <property type="match status" value="1"/>
</dbReference>
<name>A0ABW3QD49_9BACT</name>
<dbReference type="Gene3D" id="1.25.40.10">
    <property type="entry name" value="Tetratricopeptide repeat domain"/>
    <property type="match status" value="1"/>
</dbReference>
<proteinExistence type="predicted"/>
<evidence type="ECO:0000313" key="7">
    <source>
        <dbReference type="EMBL" id="MFD1139529.1"/>
    </source>
</evidence>
<feature type="domain" description="OmpA-like" evidence="6">
    <location>
        <begin position="554"/>
        <end position="668"/>
    </location>
</feature>
<dbReference type="InterPro" id="IPR019734">
    <property type="entry name" value="TPR_rpt"/>
</dbReference>
<evidence type="ECO:0000256" key="3">
    <source>
        <dbReference type="ARBA" id="ARBA00023237"/>
    </source>
</evidence>
<comment type="caution">
    <text evidence="7">The sequence shown here is derived from an EMBL/GenBank/DDBJ whole genome shotgun (WGS) entry which is preliminary data.</text>
</comment>
<reference evidence="8" key="1">
    <citation type="journal article" date="2019" name="Int. J. Syst. Evol. Microbiol.">
        <title>The Global Catalogue of Microorganisms (GCM) 10K type strain sequencing project: providing services to taxonomists for standard genome sequencing and annotation.</title>
        <authorList>
            <consortium name="The Broad Institute Genomics Platform"/>
            <consortium name="The Broad Institute Genome Sequencing Center for Infectious Disease"/>
            <person name="Wu L."/>
            <person name="Ma J."/>
        </authorList>
    </citation>
    <scope>NUCLEOTIDE SEQUENCE [LARGE SCALE GENOMIC DNA]</scope>
    <source>
        <strain evidence="8">CCUG 55608</strain>
    </source>
</reference>